<name>A0A081RUU1_PHOTE</name>
<dbReference type="EMBL" id="JGVH01000049">
    <property type="protein sequence ID" value="KER02444.1"/>
    <property type="molecule type" value="Genomic_DNA"/>
</dbReference>
<reference evidence="2 3" key="1">
    <citation type="submission" date="2014-03" db="EMBL/GenBank/DDBJ databases">
        <title>Draft Genome of Photorhabdus temperata Meg1.</title>
        <authorList>
            <person name="Hurst S.G.IV."/>
            <person name="Morris K."/>
            <person name="Thomas K."/>
            <person name="Tisa L.S."/>
        </authorList>
    </citation>
    <scope>NUCLEOTIDE SEQUENCE [LARGE SCALE GENOMIC DNA]</scope>
    <source>
        <strain evidence="2 3">Meg1</strain>
    </source>
</reference>
<dbReference type="PATRIC" id="fig|1393735.3.peg.2949"/>
<evidence type="ECO:0000313" key="2">
    <source>
        <dbReference type="EMBL" id="KER02444.1"/>
    </source>
</evidence>
<dbReference type="Proteomes" id="UP000028002">
    <property type="component" value="Unassembled WGS sequence"/>
</dbReference>
<proteinExistence type="predicted"/>
<evidence type="ECO:0000256" key="1">
    <source>
        <dbReference type="SAM" id="Coils"/>
    </source>
</evidence>
<comment type="caution">
    <text evidence="2">The sequence shown here is derived from an EMBL/GenBank/DDBJ whole genome shotgun (WGS) entry which is preliminary data.</text>
</comment>
<sequence length="276" mass="31370">MKGISHLSYDLNNYASSLKRKAHLAASFFIEDSQLRMSYLKEIDDFVNIKTREFKNTFDISEKKRLVYEVKDEYENTEKEYQVLRRKDYTKYIITDIFEDQGVVKYAKIGGGVVAGIVQSAAGVAVIKSGRLVKSKTVQSIGAVLFAHGVNNTYESVSPIFYESQDIGWVREGYRHISHVLGYDYDVADVAYSSVDLVASAYGTYGMLRLKPIKSQNNISGGYTVKPGTGKLFRYINEDFIRTWKLTSKPMLTIQVSSSGYKFKLLIDDIYKLHDD</sequence>
<protein>
    <recommendedName>
        <fullName evidence="4">DUF4225 domain-containing protein</fullName>
    </recommendedName>
</protein>
<dbReference type="RefSeq" id="WP_023046027.1">
    <property type="nucleotide sequence ID" value="NZ_CAWLUD010000049.1"/>
</dbReference>
<dbReference type="Pfam" id="PF13988">
    <property type="entry name" value="DUF4225"/>
    <property type="match status" value="1"/>
</dbReference>
<gene>
    <name evidence="2" type="ORF">MEG1DRAFT_02898</name>
</gene>
<evidence type="ECO:0008006" key="4">
    <source>
        <dbReference type="Google" id="ProtNLM"/>
    </source>
</evidence>
<accession>A0A081RUU1</accession>
<organism evidence="2 3">
    <name type="scientific">Photorhabdus temperata subsp. temperata Meg1</name>
    <dbReference type="NCBI Taxonomy" id="1393735"/>
    <lineage>
        <taxon>Bacteria</taxon>
        <taxon>Pseudomonadati</taxon>
        <taxon>Pseudomonadota</taxon>
        <taxon>Gammaproteobacteria</taxon>
        <taxon>Enterobacterales</taxon>
        <taxon>Morganellaceae</taxon>
        <taxon>Photorhabdus</taxon>
    </lineage>
</organism>
<dbReference type="AlphaFoldDB" id="A0A081RUU1"/>
<keyword evidence="1" id="KW-0175">Coiled coil</keyword>
<evidence type="ECO:0000313" key="3">
    <source>
        <dbReference type="Proteomes" id="UP000028002"/>
    </source>
</evidence>
<feature type="coiled-coil region" evidence="1">
    <location>
        <begin position="60"/>
        <end position="87"/>
    </location>
</feature>
<dbReference type="InterPro" id="IPR025320">
    <property type="entry name" value="DUF4225"/>
</dbReference>